<protein>
    <recommendedName>
        <fullName evidence="1">Methyltransferase type 11 domain-containing protein</fullName>
    </recommendedName>
</protein>
<dbReference type="CDD" id="cd02440">
    <property type="entry name" value="AdoMet_MTases"/>
    <property type="match status" value="1"/>
</dbReference>
<gene>
    <name evidence="2" type="ORF">CVT23_02455</name>
</gene>
<evidence type="ECO:0000313" key="2">
    <source>
        <dbReference type="EMBL" id="PJK31116.1"/>
    </source>
</evidence>
<dbReference type="Gene3D" id="3.40.50.150">
    <property type="entry name" value="Vaccinia Virus protein VP39"/>
    <property type="match status" value="1"/>
</dbReference>
<feature type="domain" description="Methyltransferase type 11" evidence="1">
    <location>
        <begin position="55"/>
        <end position="145"/>
    </location>
</feature>
<dbReference type="EMBL" id="PHIG01000007">
    <property type="protein sequence ID" value="PJK31116.1"/>
    <property type="molecule type" value="Genomic_DNA"/>
</dbReference>
<dbReference type="InterPro" id="IPR029063">
    <property type="entry name" value="SAM-dependent_MTases_sf"/>
</dbReference>
<sequence>MPIEKSNEPEAFASFEREGWERSLDGYDEEFGAISRQTVGPMLDAAEVGEGSSVLDLCCGPGMLSAGAIERGARPVGVDYSEAALARARRLVPAADLRAGDAQSLDFPDTSFDAVVCGYGLMHLPDPERALREMVRVVRPGGRVAVSVWDGSLPDAALNLIFKAVQAHGDGSPDLPHGPDFFQFGTVDRMQSALVEIDLADVRATRWKNSVQVTSGAELLGAVERGSVRASAVLDAQSESALANMARFLDEKLTGMPKDDGGYFVQLPSTIGSGAKP</sequence>
<comment type="caution">
    <text evidence="2">The sequence shown here is derived from an EMBL/GenBank/DDBJ whole genome shotgun (WGS) entry which is preliminary data.</text>
</comment>
<dbReference type="InterPro" id="IPR013216">
    <property type="entry name" value="Methyltransf_11"/>
</dbReference>
<dbReference type="Pfam" id="PF08241">
    <property type="entry name" value="Methyltransf_11"/>
    <property type="match status" value="1"/>
</dbReference>
<dbReference type="AlphaFoldDB" id="A0A2M9G623"/>
<organism evidence="2 3">
    <name type="scientific">Minwuia thermotolerans</name>
    <dbReference type="NCBI Taxonomy" id="2056226"/>
    <lineage>
        <taxon>Bacteria</taxon>
        <taxon>Pseudomonadati</taxon>
        <taxon>Pseudomonadota</taxon>
        <taxon>Alphaproteobacteria</taxon>
        <taxon>Minwuiales</taxon>
        <taxon>Minwuiaceae</taxon>
        <taxon>Minwuia</taxon>
    </lineage>
</organism>
<accession>A0A2M9G623</accession>
<dbReference type="PANTHER" id="PTHR43591">
    <property type="entry name" value="METHYLTRANSFERASE"/>
    <property type="match status" value="1"/>
</dbReference>
<dbReference type="SUPFAM" id="SSF53335">
    <property type="entry name" value="S-adenosyl-L-methionine-dependent methyltransferases"/>
    <property type="match status" value="1"/>
</dbReference>
<dbReference type="Proteomes" id="UP000229498">
    <property type="component" value="Unassembled WGS sequence"/>
</dbReference>
<name>A0A2M9G623_9PROT</name>
<dbReference type="GO" id="GO:0008757">
    <property type="term" value="F:S-adenosylmethionine-dependent methyltransferase activity"/>
    <property type="evidence" value="ECO:0007669"/>
    <property type="project" value="InterPro"/>
</dbReference>
<reference evidence="2 3" key="1">
    <citation type="submission" date="2017-11" db="EMBL/GenBank/DDBJ databases">
        <title>Draft genome sequence of Rhizobiales bacterium SY3-13.</title>
        <authorList>
            <person name="Sun C."/>
        </authorList>
    </citation>
    <scope>NUCLEOTIDE SEQUENCE [LARGE SCALE GENOMIC DNA]</scope>
    <source>
        <strain evidence="2 3">SY3-13</strain>
    </source>
</reference>
<evidence type="ECO:0000313" key="3">
    <source>
        <dbReference type="Proteomes" id="UP000229498"/>
    </source>
</evidence>
<dbReference type="RefSeq" id="WP_109796266.1">
    <property type="nucleotide sequence ID" value="NZ_PHIG01000007.1"/>
</dbReference>
<dbReference type="PANTHER" id="PTHR43591:SF24">
    <property type="entry name" value="2-METHOXY-6-POLYPRENYL-1,4-BENZOQUINOL METHYLASE, MITOCHONDRIAL"/>
    <property type="match status" value="1"/>
</dbReference>
<proteinExistence type="predicted"/>
<dbReference type="OrthoDB" id="9770485at2"/>
<evidence type="ECO:0000259" key="1">
    <source>
        <dbReference type="Pfam" id="PF08241"/>
    </source>
</evidence>
<keyword evidence="3" id="KW-1185">Reference proteome</keyword>